<gene>
    <name evidence="2" type="ORF">SUH3_13470</name>
</gene>
<dbReference type="RefSeq" id="WP_037923649.1">
    <property type="nucleotide sequence ID" value="NZ_CP054599.1"/>
</dbReference>
<evidence type="ECO:0000256" key="1">
    <source>
        <dbReference type="SAM" id="Phobius"/>
    </source>
</evidence>
<sequence>MSRLILFVILILAVVVAASAVASVFRQSPKPATPGGAPSGAIPKVAFGLLMVVMLGVGSGWLGAD</sequence>
<reference evidence="2 3" key="1">
    <citation type="submission" date="2014-01" db="EMBL/GenBank/DDBJ databases">
        <title>Sulfitobacter sp. H3 (MCCC 1A00686) Genome Sequencing.</title>
        <authorList>
            <person name="Lai Q."/>
            <person name="Hong Z."/>
        </authorList>
    </citation>
    <scope>NUCLEOTIDE SEQUENCE [LARGE SCALE GENOMIC DNA]</scope>
    <source>
        <strain evidence="2 3">H3</strain>
    </source>
</reference>
<feature type="transmembrane region" description="Helical" evidence="1">
    <location>
        <begin position="46"/>
        <end position="64"/>
    </location>
</feature>
<keyword evidence="1" id="KW-0472">Membrane</keyword>
<organism evidence="2 3">
    <name type="scientific">Pseudosulfitobacter pseudonitzschiae</name>
    <dbReference type="NCBI Taxonomy" id="1402135"/>
    <lineage>
        <taxon>Bacteria</taxon>
        <taxon>Pseudomonadati</taxon>
        <taxon>Pseudomonadota</taxon>
        <taxon>Alphaproteobacteria</taxon>
        <taxon>Rhodobacterales</taxon>
        <taxon>Roseobacteraceae</taxon>
        <taxon>Pseudosulfitobacter</taxon>
    </lineage>
</organism>
<dbReference type="EMBL" id="JAMD01000003">
    <property type="protein sequence ID" value="KEJ96365.1"/>
    <property type="molecule type" value="Genomic_DNA"/>
</dbReference>
<protein>
    <submittedName>
        <fullName evidence="2">Uncharacterized protein</fullName>
    </submittedName>
</protein>
<keyword evidence="1" id="KW-1133">Transmembrane helix</keyword>
<dbReference type="OrthoDB" id="7728296at2"/>
<name>A0A073J3G6_9RHOB</name>
<keyword evidence="3" id="KW-1185">Reference proteome</keyword>
<keyword evidence="1" id="KW-0812">Transmembrane</keyword>
<evidence type="ECO:0000313" key="2">
    <source>
        <dbReference type="EMBL" id="KEJ96365.1"/>
    </source>
</evidence>
<proteinExistence type="predicted"/>
<dbReference type="Proteomes" id="UP000027746">
    <property type="component" value="Unassembled WGS sequence"/>
</dbReference>
<dbReference type="GeneID" id="68869324"/>
<dbReference type="AlphaFoldDB" id="A0A073J3G6"/>
<comment type="caution">
    <text evidence="2">The sequence shown here is derived from an EMBL/GenBank/DDBJ whole genome shotgun (WGS) entry which is preliminary data.</text>
</comment>
<accession>A0A073J3G6</accession>
<evidence type="ECO:0000313" key="3">
    <source>
        <dbReference type="Proteomes" id="UP000027746"/>
    </source>
</evidence>